<sequence>MKNRLFFILTTLLLCIVALIYLQRDEIQTVYHKFFVSKIFERQSKNVEHQGESKIKIAFLDIGQGDASLLEWPDGTQMLVDCAIDDRILEALGRVMSPFDHTIDYLVVSHPDLDHYGGCVDVMKRFEVKYIVYTGYKKNTSQYFPVFLQTIQDEVKNGAEYIEIDHEQTWNINSSTLHFLYPDLPISTHPLLSKVKKTDASNNTSILMILQYGEKKIMFTGDTEFEEENYLMSKYSTSTLDVDLLKVGHHGSAGSSSDAFLKILSPEYATISSGKENRYGHPTLRTLHRLERANTQIWRSDQKGDILVYVYADKIHIENH</sequence>
<reference evidence="2 3" key="1">
    <citation type="journal article" date="2016" name="Nat. Commun.">
        <title>Thousands of microbial genomes shed light on interconnected biogeochemical processes in an aquifer system.</title>
        <authorList>
            <person name="Anantharaman K."/>
            <person name="Brown C.T."/>
            <person name="Hug L.A."/>
            <person name="Sharon I."/>
            <person name="Castelle C.J."/>
            <person name="Probst A.J."/>
            <person name="Thomas B.C."/>
            <person name="Singh A."/>
            <person name="Wilkins M.J."/>
            <person name="Karaoz U."/>
            <person name="Brodie E.L."/>
            <person name="Williams K.H."/>
            <person name="Hubbard S.S."/>
            <person name="Banfield J.F."/>
        </authorList>
    </citation>
    <scope>NUCLEOTIDE SEQUENCE [LARGE SCALE GENOMIC DNA]</scope>
</reference>
<evidence type="ECO:0000259" key="1">
    <source>
        <dbReference type="Pfam" id="PF00753"/>
    </source>
</evidence>
<dbReference type="Gene3D" id="3.60.15.10">
    <property type="entry name" value="Ribonuclease Z/Hydroxyacylglutathione hydrolase-like"/>
    <property type="match status" value="1"/>
</dbReference>
<accession>A0A1F6M747</accession>
<dbReference type="InterPro" id="IPR036866">
    <property type="entry name" value="RibonucZ/Hydroxyglut_hydro"/>
</dbReference>
<organism evidence="2 3">
    <name type="scientific">Candidatus Magasanikbacteria bacterium RIFCSPHIGHO2_02_FULL_41_13</name>
    <dbReference type="NCBI Taxonomy" id="1798676"/>
    <lineage>
        <taxon>Bacteria</taxon>
        <taxon>Candidatus Magasanikiibacteriota</taxon>
    </lineage>
</organism>
<comment type="caution">
    <text evidence="2">The sequence shown here is derived from an EMBL/GenBank/DDBJ whole genome shotgun (WGS) entry which is preliminary data.</text>
</comment>
<dbReference type="InterPro" id="IPR001279">
    <property type="entry name" value="Metallo-B-lactamas"/>
</dbReference>
<evidence type="ECO:0000313" key="3">
    <source>
        <dbReference type="Proteomes" id="UP000178742"/>
    </source>
</evidence>
<proteinExistence type="predicted"/>
<dbReference type="PANTHER" id="PTHR30619:SF1">
    <property type="entry name" value="RECOMBINATION PROTEIN 2"/>
    <property type="match status" value="1"/>
</dbReference>
<dbReference type="STRING" id="1798676.A3B90_01645"/>
<dbReference type="PANTHER" id="PTHR30619">
    <property type="entry name" value="DNA INTERNALIZATION/COMPETENCE PROTEIN COMEC/REC2"/>
    <property type="match status" value="1"/>
</dbReference>
<dbReference type="AlphaFoldDB" id="A0A1F6M747"/>
<dbReference type="InterPro" id="IPR052159">
    <property type="entry name" value="Competence_DNA_uptake"/>
</dbReference>
<dbReference type="InterPro" id="IPR035681">
    <property type="entry name" value="ComA-like_MBL"/>
</dbReference>
<gene>
    <name evidence="2" type="ORF">A3B90_01645</name>
</gene>
<name>A0A1F6M747_9BACT</name>
<protein>
    <recommendedName>
        <fullName evidence="1">Metallo-beta-lactamase domain-containing protein</fullName>
    </recommendedName>
</protein>
<feature type="domain" description="Metallo-beta-lactamase" evidence="1">
    <location>
        <begin position="63"/>
        <end position="274"/>
    </location>
</feature>
<dbReference type="Proteomes" id="UP000178742">
    <property type="component" value="Unassembled WGS sequence"/>
</dbReference>
<evidence type="ECO:0000313" key="2">
    <source>
        <dbReference type="EMBL" id="OGH67373.1"/>
    </source>
</evidence>
<dbReference type="CDD" id="cd07731">
    <property type="entry name" value="ComA-like_MBL-fold"/>
    <property type="match status" value="1"/>
</dbReference>
<dbReference type="EMBL" id="MFPX01000003">
    <property type="protein sequence ID" value="OGH67373.1"/>
    <property type="molecule type" value="Genomic_DNA"/>
</dbReference>
<dbReference type="SUPFAM" id="SSF56281">
    <property type="entry name" value="Metallo-hydrolase/oxidoreductase"/>
    <property type="match status" value="1"/>
</dbReference>
<dbReference type="Pfam" id="PF00753">
    <property type="entry name" value="Lactamase_B"/>
    <property type="match status" value="1"/>
</dbReference>